<proteinExistence type="predicted"/>
<dbReference type="InterPro" id="IPR007110">
    <property type="entry name" value="Ig-like_dom"/>
</dbReference>
<dbReference type="Pfam" id="PF08205">
    <property type="entry name" value="C2-set_2"/>
    <property type="match status" value="1"/>
</dbReference>
<dbReference type="InterPro" id="IPR036179">
    <property type="entry name" value="Ig-like_dom_sf"/>
</dbReference>
<sequence length="284" mass="32072">MPRIQSAYRGKFVFVYILQLFSYATCKVHVRLIAPNYVTYNSTATLHCDHNVPDADLHKVEFMKGDKKILQYIKDREPPFKDWEVEGASMKRFENGTTIKLENVRYEASGSYSCEVSMSIPIYSQISESVPMEVIVPQTENPKITFKKSMYVVGESLEANCTSSAAHPVPHLTWYINGKEVDISLVNHYPHTYHEHQLMSATAKLTIEVSALHTGENGYLEISCYSTIPDYPLRHVQYADVRMESVSVQIIPAPIAESSAPNVARGWPLATLLCILCAMHKIIP</sequence>
<keyword evidence="3" id="KW-1185">Reference proteome</keyword>
<dbReference type="PROSITE" id="PS50835">
    <property type="entry name" value="IG_LIKE"/>
    <property type="match status" value="2"/>
</dbReference>
<dbReference type="SUPFAM" id="SSF48726">
    <property type="entry name" value="Immunoglobulin"/>
    <property type="match status" value="2"/>
</dbReference>
<dbReference type="RefSeq" id="XP_033364158.1">
    <property type="nucleotide sequence ID" value="XM_033508267.1"/>
</dbReference>
<feature type="domain" description="Ig-like" evidence="2">
    <location>
        <begin position="2"/>
        <end position="127"/>
    </location>
</feature>
<evidence type="ECO:0000259" key="2">
    <source>
        <dbReference type="PROSITE" id="PS50835"/>
    </source>
</evidence>
<evidence type="ECO:0000313" key="3">
    <source>
        <dbReference type="Proteomes" id="UP000504631"/>
    </source>
</evidence>
<evidence type="ECO:0000313" key="4">
    <source>
        <dbReference type="RefSeq" id="XP_033364158.1"/>
    </source>
</evidence>
<dbReference type="AlphaFoldDB" id="A0A6J3LF14"/>
<dbReference type="PANTHER" id="PTHR21261:SF3">
    <property type="entry name" value="BEATEN PATH VII"/>
    <property type="match status" value="1"/>
</dbReference>
<dbReference type="Proteomes" id="UP000504631">
    <property type="component" value="Unplaced"/>
</dbReference>
<protein>
    <submittedName>
        <fullName evidence="4">Uncharacterized protein LOC117241960</fullName>
    </submittedName>
</protein>
<gene>
    <name evidence="4" type="primary">LOC117241960</name>
</gene>
<dbReference type="Gene3D" id="2.60.40.10">
    <property type="entry name" value="Immunoglobulins"/>
    <property type="match status" value="2"/>
</dbReference>
<accession>A0A6J3LF14</accession>
<evidence type="ECO:0000256" key="1">
    <source>
        <dbReference type="ARBA" id="ARBA00023157"/>
    </source>
</evidence>
<dbReference type="PANTHER" id="PTHR21261">
    <property type="entry name" value="BEAT PROTEIN"/>
    <property type="match status" value="1"/>
</dbReference>
<dbReference type="KEGG" id="bvk:117241960"/>
<dbReference type="InterPro" id="IPR013162">
    <property type="entry name" value="CD80_C2-set"/>
</dbReference>
<reference evidence="4" key="1">
    <citation type="submission" date="2025-08" db="UniProtKB">
        <authorList>
            <consortium name="RefSeq"/>
        </authorList>
    </citation>
    <scope>IDENTIFICATION</scope>
    <source>
        <tissue evidence="4">Muscle</tissue>
    </source>
</reference>
<dbReference type="InterPro" id="IPR013783">
    <property type="entry name" value="Ig-like_fold"/>
</dbReference>
<dbReference type="GeneID" id="117241960"/>
<keyword evidence="1" id="KW-1015">Disulfide bond</keyword>
<organism evidence="3 4">
    <name type="scientific">Bombus vosnesenskii</name>
    <dbReference type="NCBI Taxonomy" id="207650"/>
    <lineage>
        <taxon>Eukaryota</taxon>
        <taxon>Metazoa</taxon>
        <taxon>Ecdysozoa</taxon>
        <taxon>Arthropoda</taxon>
        <taxon>Hexapoda</taxon>
        <taxon>Insecta</taxon>
        <taxon>Pterygota</taxon>
        <taxon>Neoptera</taxon>
        <taxon>Endopterygota</taxon>
        <taxon>Hymenoptera</taxon>
        <taxon>Apocrita</taxon>
        <taxon>Aculeata</taxon>
        <taxon>Apoidea</taxon>
        <taxon>Anthophila</taxon>
        <taxon>Apidae</taxon>
        <taxon>Bombus</taxon>
        <taxon>Pyrobombus</taxon>
    </lineage>
</organism>
<feature type="domain" description="Ig-like" evidence="2">
    <location>
        <begin position="142"/>
        <end position="224"/>
    </location>
</feature>
<name>A0A6J3LF14_9HYME</name>